<evidence type="ECO:0000256" key="1">
    <source>
        <dbReference type="ARBA" id="ARBA00023002"/>
    </source>
</evidence>
<dbReference type="NCBIfam" id="TIGR03564">
    <property type="entry name" value="F420_MSMEG_4879"/>
    <property type="match status" value="1"/>
</dbReference>
<dbReference type="InterPro" id="IPR036661">
    <property type="entry name" value="Luciferase-like_sf"/>
</dbReference>
<dbReference type="Proteomes" id="UP000198614">
    <property type="component" value="Unassembled WGS sequence"/>
</dbReference>
<evidence type="ECO:0000313" key="3">
    <source>
        <dbReference type="EMBL" id="SDF02205.1"/>
    </source>
</evidence>
<dbReference type="InterPro" id="IPR011251">
    <property type="entry name" value="Luciferase-like_dom"/>
</dbReference>
<protein>
    <submittedName>
        <fullName evidence="3">F420-dependent oxidoreductase, MSMEG_4879 family</fullName>
    </submittedName>
</protein>
<dbReference type="Gene3D" id="3.20.20.30">
    <property type="entry name" value="Luciferase-like domain"/>
    <property type="match status" value="1"/>
</dbReference>
<proteinExistence type="predicted"/>
<dbReference type="SUPFAM" id="SSF51679">
    <property type="entry name" value="Bacterial luciferase-like"/>
    <property type="match status" value="1"/>
</dbReference>
<sequence length="301" mass="31461">MRIGIVVDEAGPSLGAVLDQTRAAAAAGFDGVWLSQRTSRDALTTLAVAGREVPGIELGTAVVPTYPRHPLALAAQALTVQEAVGGRLVLGVGVSHRGVVEGQYGYSFDRPARHLRGYLSALMPALRGERVSYRDETLTAIGEVQVPTRGAPTVLVGALGPAMLRVAGELADGTITTWATPTAVADHIVPTITKAAGRRTPRVVASVPVCLTAREDRLRAWAAENLAAVADLPSYRAILDRGGAAGPQDAIVLGDEVRVEQQIRRLFDAGATDVVAALLGSREEQTRTAELLTALTGSLTD</sequence>
<dbReference type="EMBL" id="FNAX01000005">
    <property type="protein sequence ID" value="SDF02205.1"/>
    <property type="molecule type" value="Genomic_DNA"/>
</dbReference>
<dbReference type="GO" id="GO:0016705">
    <property type="term" value="F:oxidoreductase activity, acting on paired donors, with incorporation or reduction of molecular oxygen"/>
    <property type="evidence" value="ECO:0007669"/>
    <property type="project" value="InterPro"/>
</dbReference>
<dbReference type="CDD" id="cd01097">
    <property type="entry name" value="Tetrahydromethanopterin_reductase"/>
    <property type="match status" value="1"/>
</dbReference>
<reference evidence="3 4" key="1">
    <citation type="submission" date="2016-10" db="EMBL/GenBank/DDBJ databases">
        <authorList>
            <person name="de Groot N.N."/>
        </authorList>
    </citation>
    <scope>NUCLEOTIDE SEQUENCE [LARGE SCALE GENOMIC DNA]</scope>
    <source>
        <strain evidence="3 4">CGMCC 4.1859</strain>
    </source>
</reference>
<organism evidence="3 4">
    <name type="scientific">Streptomyces griseoaurantiacus</name>
    <dbReference type="NCBI Taxonomy" id="68213"/>
    <lineage>
        <taxon>Bacteria</taxon>
        <taxon>Bacillati</taxon>
        <taxon>Actinomycetota</taxon>
        <taxon>Actinomycetes</taxon>
        <taxon>Kitasatosporales</taxon>
        <taxon>Streptomycetaceae</taxon>
        <taxon>Streptomyces</taxon>
        <taxon>Streptomyces aurantiacus group</taxon>
    </lineage>
</organism>
<accession>A0A1G7HP27</accession>
<dbReference type="Pfam" id="PF00296">
    <property type="entry name" value="Bac_luciferase"/>
    <property type="match status" value="1"/>
</dbReference>
<dbReference type="InterPro" id="IPR019910">
    <property type="entry name" value="Lucif-like_OxRdtase_MSMEG_4879"/>
</dbReference>
<gene>
    <name evidence="3" type="ORF">SAMN05216260_105255</name>
</gene>
<dbReference type="PANTHER" id="PTHR43244:SF1">
    <property type="entry name" value="5,10-METHYLENETETRAHYDROMETHANOPTERIN REDUCTASE"/>
    <property type="match status" value="1"/>
</dbReference>
<dbReference type="AlphaFoldDB" id="A0A1G7HP27"/>
<dbReference type="InterPro" id="IPR050564">
    <property type="entry name" value="F420-G6PD/mer"/>
</dbReference>
<feature type="domain" description="Luciferase-like" evidence="2">
    <location>
        <begin position="11"/>
        <end position="275"/>
    </location>
</feature>
<dbReference type="PANTHER" id="PTHR43244">
    <property type="match status" value="1"/>
</dbReference>
<keyword evidence="1" id="KW-0560">Oxidoreductase</keyword>
<evidence type="ECO:0000313" key="4">
    <source>
        <dbReference type="Proteomes" id="UP000198614"/>
    </source>
</evidence>
<evidence type="ECO:0000259" key="2">
    <source>
        <dbReference type="Pfam" id="PF00296"/>
    </source>
</evidence>
<name>A0A1G7HP27_9ACTN</name>